<dbReference type="SMART" id="SM01358">
    <property type="entry name" value="HBM"/>
    <property type="match status" value="1"/>
</dbReference>
<evidence type="ECO:0000256" key="2">
    <source>
        <dbReference type="ARBA" id="ARBA00022475"/>
    </source>
</evidence>
<proteinExistence type="inferred from homology"/>
<dbReference type="PANTHER" id="PTHR32089">
    <property type="entry name" value="METHYL-ACCEPTING CHEMOTAXIS PROTEIN MCPB"/>
    <property type="match status" value="1"/>
</dbReference>
<evidence type="ECO:0000256" key="3">
    <source>
        <dbReference type="ARBA" id="ARBA00022481"/>
    </source>
</evidence>
<dbReference type="Pfam" id="PF00015">
    <property type="entry name" value="MCPsignal"/>
    <property type="match status" value="1"/>
</dbReference>
<evidence type="ECO:0000256" key="8">
    <source>
        <dbReference type="ARBA" id="ARBA00023224"/>
    </source>
</evidence>
<evidence type="ECO:0000256" key="9">
    <source>
        <dbReference type="ARBA" id="ARBA00029447"/>
    </source>
</evidence>
<dbReference type="PROSITE" id="PS50111">
    <property type="entry name" value="CHEMOTAXIS_TRANSDUC_2"/>
    <property type="match status" value="1"/>
</dbReference>
<dbReference type="Proteomes" id="UP000268887">
    <property type="component" value="Unassembled WGS sequence"/>
</dbReference>
<gene>
    <name evidence="15" type="ORF">ALP60_04975</name>
</gene>
<sequence>MAVLIQRRNTTGQFEPGAAANAPDQFQRIHHRADLAQGTQCGPVLSILGRAQDQLLGGYPPIDISQQHARGIALLTTVAAQPYGHLTGWHGLYTMIDRSESLSDIAQLNGLTKDLRAERITDRVEKTPESTALVTEKLNEMKAQLTLLHTQSEEEATIKLLNGQFEMLNRLEKTFADVRTNRQTRNQIRARLEQTSEQALQAIAQVEVEVLKSVSQEQDSSERMEEFTNISQLRQQVQTARYQVQAYTFTTRDADEHAAIAAIDEALKEIGQIAQDQGNESLQGLTPATAALQSYRERLGEFKQIQTKAEADQEIMEGLGETLLDSVAALNRLQTAQRDSEAANSSAMLSSVAGLALLIGLLAAWIMTRQITVPLQQTLGAAARIAQGDLSRDISVTRRDEMGQLQRSMQTMTISLRELVGGISEGVSQIASAAEQLSAVTRQTCIGVTSQKDETDQVATAMNEMAATVQEVARNAQEASQAAAQADQQARSGDEVVGQAISQIEQLALEVLNSTQSMSALKQESNKIVGVLDVIKSVSQQTNLLALNAAIEAARAGEAGRGFAVVADEVRGLAQRTQKSTEEIEELIAALQTGTQQVATTLDNSRTLTDNTVELSRRAGGALEQITRTVATIQHMNEQIATASEEQSVVAEQINRNVISVRDISEQTAAASEQTAASSVELARLGTHLQTLVGKFRVS</sequence>
<dbReference type="PANTHER" id="PTHR32089:SF120">
    <property type="entry name" value="METHYL-ACCEPTING CHEMOTAXIS PROTEIN TLPQ"/>
    <property type="match status" value="1"/>
</dbReference>
<keyword evidence="11" id="KW-0175">Coiled coil</keyword>
<organism evidence="15 16">
    <name type="scientific">Pseudomonas savastanoi</name>
    <name type="common">Pseudomonas syringae pv. savastanoi</name>
    <dbReference type="NCBI Taxonomy" id="29438"/>
    <lineage>
        <taxon>Bacteria</taxon>
        <taxon>Pseudomonadati</taxon>
        <taxon>Pseudomonadota</taxon>
        <taxon>Gammaproteobacteria</taxon>
        <taxon>Pseudomonadales</taxon>
        <taxon>Pseudomonadaceae</taxon>
        <taxon>Pseudomonas</taxon>
    </lineage>
</organism>
<evidence type="ECO:0000256" key="4">
    <source>
        <dbReference type="ARBA" id="ARBA00022500"/>
    </source>
</evidence>
<evidence type="ECO:0000256" key="6">
    <source>
        <dbReference type="ARBA" id="ARBA00022989"/>
    </source>
</evidence>
<feature type="domain" description="HBM" evidence="14">
    <location>
        <begin position="97"/>
        <end position="342"/>
    </location>
</feature>
<keyword evidence="3" id="KW-0488">Methylation</keyword>
<dbReference type="SUPFAM" id="SSF58104">
    <property type="entry name" value="Methyl-accepting chemotaxis protein (MCP) signaling domain"/>
    <property type="match status" value="1"/>
</dbReference>
<dbReference type="SMART" id="SM00283">
    <property type="entry name" value="MA"/>
    <property type="match status" value="1"/>
</dbReference>
<evidence type="ECO:0000313" key="16">
    <source>
        <dbReference type="Proteomes" id="UP000268887"/>
    </source>
</evidence>
<dbReference type="Gene3D" id="1.20.1440.210">
    <property type="match status" value="2"/>
</dbReference>
<comment type="subcellular location">
    <subcellularLocation>
        <location evidence="1">Cell membrane</location>
        <topology evidence="1">Multi-pass membrane protein</topology>
    </subcellularLocation>
</comment>
<dbReference type="CDD" id="cd11386">
    <property type="entry name" value="MCP_signal"/>
    <property type="match status" value="1"/>
</dbReference>
<evidence type="ECO:0000259" key="13">
    <source>
        <dbReference type="PROSITE" id="PS50885"/>
    </source>
</evidence>
<dbReference type="InterPro" id="IPR003660">
    <property type="entry name" value="HAMP_dom"/>
</dbReference>
<reference evidence="15 16" key="1">
    <citation type="submission" date="2018-08" db="EMBL/GenBank/DDBJ databases">
        <title>Recombination of ecologically and evolutionarily significant loci maintains genetic cohesion in the Pseudomonas syringae species complex.</title>
        <authorList>
            <person name="Dillon M."/>
            <person name="Thakur S."/>
            <person name="Almeida R.N.D."/>
            <person name="Weir B.S."/>
            <person name="Guttman D.S."/>
        </authorList>
    </citation>
    <scope>NUCLEOTIDE SEQUENCE [LARGE SCALE GENOMIC DNA]</scope>
    <source>
        <strain evidence="15 16">ICMP 13927</strain>
    </source>
</reference>
<dbReference type="InterPro" id="IPR032255">
    <property type="entry name" value="HBM"/>
</dbReference>
<keyword evidence="8 10" id="KW-0807">Transducer</keyword>
<comment type="caution">
    <text evidence="15">The sequence shown here is derived from an EMBL/GenBank/DDBJ whole genome shotgun (WGS) entry which is preliminary data.</text>
</comment>
<evidence type="ECO:0000313" key="15">
    <source>
        <dbReference type="EMBL" id="RMS74441.1"/>
    </source>
</evidence>
<dbReference type="GO" id="GO:0004888">
    <property type="term" value="F:transmembrane signaling receptor activity"/>
    <property type="evidence" value="ECO:0007669"/>
    <property type="project" value="InterPro"/>
</dbReference>
<feature type="domain" description="HAMP" evidence="13">
    <location>
        <begin position="423"/>
        <end position="474"/>
    </location>
</feature>
<feature type="domain" description="Methyl-accepting transducer" evidence="12">
    <location>
        <begin position="426"/>
        <end position="662"/>
    </location>
</feature>
<dbReference type="FunFam" id="1.10.287.950:FF:000001">
    <property type="entry name" value="Methyl-accepting chemotaxis sensory transducer"/>
    <property type="match status" value="1"/>
</dbReference>
<keyword evidence="6" id="KW-1133">Transmembrane helix</keyword>
<evidence type="ECO:0000256" key="1">
    <source>
        <dbReference type="ARBA" id="ARBA00004651"/>
    </source>
</evidence>
<keyword evidence="5" id="KW-0812">Transmembrane</keyword>
<protein>
    <submittedName>
        <fullName evidence="15">Methyl-accepting chemotaxis protein</fullName>
    </submittedName>
</protein>
<keyword evidence="4" id="KW-0145">Chemotaxis</keyword>
<dbReference type="Pfam" id="PF16591">
    <property type="entry name" value="HBM"/>
    <property type="match status" value="1"/>
</dbReference>
<accession>A0A3M5FK60</accession>
<dbReference type="EMBL" id="RBSV01000375">
    <property type="protein sequence ID" value="RMS74441.1"/>
    <property type="molecule type" value="Genomic_DNA"/>
</dbReference>
<name>A0A3M5FK60_PSESS</name>
<dbReference type="GO" id="GO:0006935">
    <property type="term" value="P:chemotaxis"/>
    <property type="evidence" value="ECO:0007669"/>
    <property type="project" value="UniProtKB-KW"/>
</dbReference>
<dbReference type="Pfam" id="PF00672">
    <property type="entry name" value="HAMP"/>
    <property type="match status" value="1"/>
</dbReference>
<evidence type="ECO:0000256" key="5">
    <source>
        <dbReference type="ARBA" id="ARBA00022692"/>
    </source>
</evidence>
<dbReference type="SMART" id="SM00304">
    <property type="entry name" value="HAMP"/>
    <property type="match status" value="2"/>
</dbReference>
<keyword evidence="2" id="KW-1003">Cell membrane</keyword>
<keyword evidence="7" id="KW-0472">Membrane</keyword>
<dbReference type="PROSITE" id="PS50885">
    <property type="entry name" value="HAMP"/>
    <property type="match status" value="2"/>
</dbReference>
<evidence type="ECO:0000256" key="11">
    <source>
        <dbReference type="SAM" id="Coils"/>
    </source>
</evidence>
<evidence type="ECO:0000256" key="7">
    <source>
        <dbReference type="ARBA" id="ARBA00023136"/>
    </source>
</evidence>
<feature type="domain" description="HAMP" evidence="13">
    <location>
        <begin position="369"/>
        <end position="421"/>
    </location>
</feature>
<dbReference type="GO" id="GO:0007165">
    <property type="term" value="P:signal transduction"/>
    <property type="evidence" value="ECO:0007669"/>
    <property type="project" value="UniProtKB-KW"/>
</dbReference>
<evidence type="ECO:0000259" key="14">
    <source>
        <dbReference type="PROSITE" id="PS51753"/>
    </source>
</evidence>
<dbReference type="GO" id="GO:0005886">
    <property type="term" value="C:plasma membrane"/>
    <property type="evidence" value="ECO:0007669"/>
    <property type="project" value="UniProtKB-SubCell"/>
</dbReference>
<dbReference type="CDD" id="cd06225">
    <property type="entry name" value="HAMP"/>
    <property type="match status" value="1"/>
</dbReference>
<evidence type="ECO:0000259" key="12">
    <source>
        <dbReference type="PROSITE" id="PS50111"/>
    </source>
</evidence>
<dbReference type="PRINTS" id="PR00260">
    <property type="entry name" value="CHEMTRNSDUCR"/>
</dbReference>
<dbReference type="AlphaFoldDB" id="A0A3M5FK60"/>
<dbReference type="InterPro" id="IPR004089">
    <property type="entry name" value="MCPsignal_dom"/>
</dbReference>
<feature type="coiled-coil region" evidence="11">
    <location>
        <begin position="462"/>
        <end position="524"/>
    </location>
</feature>
<dbReference type="PROSITE" id="PS51753">
    <property type="entry name" value="HBM"/>
    <property type="match status" value="1"/>
</dbReference>
<comment type="similarity">
    <text evidence="9">Belongs to the methyl-accepting chemotaxis (MCP) protein family.</text>
</comment>
<dbReference type="InterPro" id="IPR004090">
    <property type="entry name" value="Chemotax_Me-accpt_rcpt"/>
</dbReference>
<evidence type="ECO:0000256" key="10">
    <source>
        <dbReference type="PROSITE-ProRule" id="PRU00284"/>
    </source>
</evidence>
<dbReference type="Gene3D" id="1.10.287.950">
    <property type="entry name" value="Methyl-accepting chemotaxis protein"/>
    <property type="match status" value="1"/>
</dbReference>